<protein>
    <submittedName>
        <fullName evidence="2">Uncharacterized protein</fullName>
    </submittedName>
</protein>
<proteinExistence type="predicted"/>
<organism evidence="2 3">
    <name type="scientific">Selenomonas montiformis</name>
    <dbReference type="NCBI Taxonomy" id="2652285"/>
    <lineage>
        <taxon>Bacteria</taxon>
        <taxon>Bacillati</taxon>
        <taxon>Bacillota</taxon>
        <taxon>Negativicutes</taxon>
        <taxon>Selenomonadales</taxon>
        <taxon>Selenomonadaceae</taxon>
        <taxon>Selenomonas</taxon>
    </lineage>
</organism>
<dbReference type="EMBL" id="VUNL01000004">
    <property type="protein sequence ID" value="MSV24475.1"/>
    <property type="molecule type" value="Genomic_DNA"/>
</dbReference>
<dbReference type="AlphaFoldDB" id="A0A6I2UVU0"/>
<evidence type="ECO:0000256" key="1">
    <source>
        <dbReference type="SAM" id="MobiDB-lite"/>
    </source>
</evidence>
<keyword evidence="3" id="KW-1185">Reference proteome</keyword>
<sequence length="205" mass="22863">MKKNLLFQTLPSADQVDGIWPYTAGNGGESTMILLRTGKKVALTNCAIFTVADIYAAREDKIFRLIGRHYARSVGRSHGSIYPLSPDMTLVGMKYRTPVCSTHQTTMAYINVAHPAYIIDHPHCSRFGAVAFPSGTCMPLLWGKETIGRKLHEGRDAHHLLLAREYWRIRQAEEELIDPDHWKGRGPEPPQHTGQPADEQSASSA</sequence>
<comment type="caution">
    <text evidence="2">The sequence shown here is derived from an EMBL/GenBank/DDBJ whole genome shotgun (WGS) entry which is preliminary data.</text>
</comment>
<name>A0A6I2UVU0_9FIRM</name>
<feature type="compositionally biased region" description="Polar residues" evidence="1">
    <location>
        <begin position="192"/>
        <end position="205"/>
    </location>
</feature>
<dbReference type="Proteomes" id="UP000430222">
    <property type="component" value="Unassembled WGS sequence"/>
</dbReference>
<reference evidence="2 3" key="1">
    <citation type="submission" date="2019-08" db="EMBL/GenBank/DDBJ databases">
        <title>In-depth cultivation of the pig gut microbiome towards novel bacterial diversity and tailored functional studies.</title>
        <authorList>
            <person name="Wylensek D."/>
            <person name="Hitch T.C.A."/>
            <person name="Clavel T."/>
        </authorList>
    </citation>
    <scope>NUCLEOTIDE SEQUENCE [LARGE SCALE GENOMIC DNA]</scope>
    <source>
        <strain evidence="3">WCA-380-WT-3B3</strain>
    </source>
</reference>
<gene>
    <name evidence="2" type="ORF">FYJ78_04590</name>
</gene>
<evidence type="ECO:0000313" key="3">
    <source>
        <dbReference type="Proteomes" id="UP000430222"/>
    </source>
</evidence>
<feature type="compositionally biased region" description="Basic and acidic residues" evidence="1">
    <location>
        <begin position="177"/>
        <end position="186"/>
    </location>
</feature>
<accession>A0A6I2UVU0</accession>
<feature type="region of interest" description="Disordered" evidence="1">
    <location>
        <begin position="177"/>
        <end position="205"/>
    </location>
</feature>
<evidence type="ECO:0000313" key="2">
    <source>
        <dbReference type="EMBL" id="MSV24475.1"/>
    </source>
</evidence>